<keyword evidence="4 7" id="KW-0472">Membrane</keyword>
<evidence type="ECO:0000256" key="5">
    <source>
        <dbReference type="ARBA" id="ARBA00023239"/>
    </source>
</evidence>
<evidence type="ECO:0000256" key="3">
    <source>
        <dbReference type="ARBA" id="ARBA00022989"/>
    </source>
</evidence>
<accession>A0AA37T458</accession>
<dbReference type="AlphaFoldDB" id="A0AA37T458"/>
<gene>
    <name evidence="7" type="primary">mltG</name>
    <name evidence="8" type="ORF">GCM10007877_22210</name>
</gene>
<dbReference type="Pfam" id="PF02618">
    <property type="entry name" value="YceG"/>
    <property type="match status" value="1"/>
</dbReference>
<dbReference type="CDD" id="cd08010">
    <property type="entry name" value="MltG_like"/>
    <property type="match status" value="1"/>
</dbReference>
<keyword evidence="3 7" id="KW-1133">Transmembrane helix</keyword>
<dbReference type="GO" id="GO:0005886">
    <property type="term" value="C:plasma membrane"/>
    <property type="evidence" value="ECO:0007669"/>
    <property type="project" value="UniProtKB-SubCell"/>
</dbReference>
<proteinExistence type="inferred from homology"/>
<evidence type="ECO:0000313" key="8">
    <source>
        <dbReference type="EMBL" id="GLS26505.1"/>
    </source>
</evidence>
<feature type="site" description="Important for catalytic activity" evidence="7">
    <location>
        <position position="221"/>
    </location>
</feature>
<evidence type="ECO:0000256" key="7">
    <source>
        <dbReference type="HAMAP-Rule" id="MF_02065"/>
    </source>
</evidence>
<evidence type="ECO:0000256" key="6">
    <source>
        <dbReference type="ARBA" id="ARBA00023316"/>
    </source>
</evidence>
<name>A0AA37T458_9GAMM</name>
<sequence>MLAEFMRKLRRLLLTLLVVGILGVVMTATFSWWWLQQPASHTHALTFTVEQGSGLKKVTHQMAKLGVVDYPFVMMMYSRFIDKTRLKSGEYRLDPGITPIEILRQLSTGEVIYHTVTLIEGWTAQQALDHLHQQPLLKKTLHSLDATVIPDWLGEEVQHIEGWFFPDTYAYTKGESDKDILLRAYQAMQSVLTEEWASRDEDLPYQTPYEALIMASIVEKETGMSGERQQIAGVFVRRLQKKMRLQTDPTVIYGMGDRYQGNITRKDLKEKTPYNTYVIKGLPPTPIALAGRASVYAALHPAPGDALYFVAKGDGSHQFSATLQEHNAAVKKYQIRSRKKNYQSSPSASQ</sequence>
<organism evidence="8 9">
    <name type="scientific">Marinibactrum halimedae</name>
    <dbReference type="NCBI Taxonomy" id="1444977"/>
    <lineage>
        <taxon>Bacteria</taxon>
        <taxon>Pseudomonadati</taxon>
        <taxon>Pseudomonadota</taxon>
        <taxon>Gammaproteobacteria</taxon>
        <taxon>Cellvibrionales</taxon>
        <taxon>Cellvibrionaceae</taxon>
        <taxon>Marinibactrum</taxon>
    </lineage>
</organism>
<dbReference type="EC" id="4.2.2.29" evidence="7"/>
<dbReference type="HAMAP" id="MF_02065">
    <property type="entry name" value="MltG"/>
    <property type="match status" value="1"/>
</dbReference>
<comment type="subcellular location">
    <subcellularLocation>
        <location evidence="7">Cell inner membrane</location>
        <topology evidence="7">Single-pass membrane protein</topology>
    </subcellularLocation>
</comment>
<dbReference type="Gene3D" id="3.30.160.60">
    <property type="entry name" value="Classic Zinc Finger"/>
    <property type="match status" value="1"/>
</dbReference>
<keyword evidence="5 7" id="KW-0456">Lyase</keyword>
<dbReference type="InterPro" id="IPR003770">
    <property type="entry name" value="MLTG-like"/>
</dbReference>
<dbReference type="Gene3D" id="3.30.1490.480">
    <property type="entry name" value="Endolytic murein transglycosylase"/>
    <property type="match status" value="1"/>
</dbReference>
<dbReference type="GO" id="GO:0071555">
    <property type="term" value="P:cell wall organization"/>
    <property type="evidence" value="ECO:0007669"/>
    <property type="project" value="UniProtKB-KW"/>
</dbReference>
<dbReference type="EMBL" id="BSPD01000054">
    <property type="protein sequence ID" value="GLS26505.1"/>
    <property type="molecule type" value="Genomic_DNA"/>
</dbReference>
<dbReference type="PANTHER" id="PTHR30518:SF2">
    <property type="entry name" value="ENDOLYTIC MUREIN TRANSGLYCOSYLASE"/>
    <property type="match status" value="1"/>
</dbReference>
<evidence type="ECO:0000256" key="2">
    <source>
        <dbReference type="ARBA" id="ARBA00022692"/>
    </source>
</evidence>
<evidence type="ECO:0000256" key="4">
    <source>
        <dbReference type="ARBA" id="ARBA00023136"/>
    </source>
</evidence>
<keyword evidence="7" id="KW-0997">Cell inner membrane</keyword>
<comment type="similarity">
    <text evidence="7">Belongs to the transglycosylase MltG family.</text>
</comment>
<dbReference type="PANTHER" id="PTHR30518">
    <property type="entry name" value="ENDOLYTIC MUREIN TRANSGLYCOSYLASE"/>
    <property type="match status" value="1"/>
</dbReference>
<dbReference type="GO" id="GO:0009252">
    <property type="term" value="P:peptidoglycan biosynthetic process"/>
    <property type="evidence" value="ECO:0007669"/>
    <property type="project" value="UniProtKB-UniRule"/>
</dbReference>
<reference evidence="8 9" key="1">
    <citation type="journal article" date="2014" name="Int. J. Syst. Evol. Microbiol.">
        <title>Complete genome sequence of Corynebacterium casei LMG S-19264T (=DSM 44701T), isolated from a smear-ripened cheese.</title>
        <authorList>
            <consortium name="US DOE Joint Genome Institute (JGI-PGF)"/>
            <person name="Walter F."/>
            <person name="Albersmeier A."/>
            <person name="Kalinowski J."/>
            <person name="Ruckert C."/>
        </authorList>
    </citation>
    <scope>NUCLEOTIDE SEQUENCE [LARGE SCALE GENOMIC DNA]</scope>
    <source>
        <strain evidence="8 9">NBRC 110095</strain>
    </source>
</reference>
<dbReference type="Proteomes" id="UP001156870">
    <property type="component" value="Unassembled WGS sequence"/>
</dbReference>
<keyword evidence="9" id="KW-1185">Reference proteome</keyword>
<keyword evidence="2 7" id="KW-0812">Transmembrane</keyword>
<dbReference type="NCBIfam" id="TIGR00247">
    <property type="entry name" value="endolytic transglycosylase MltG"/>
    <property type="match status" value="1"/>
</dbReference>
<keyword evidence="6 7" id="KW-0961">Cell wall biogenesis/degradation</keyword>
<keyword evidence="1 7" id="KW-1003">Cell membrane</keyword>
<dbReference type="GO" id="GO:0008932">
    <property type="term" value="F:lytic endotransglycosylase activity"/>
    <property type="evidence" value="ECO:0007669"/>
    <property type="project" value="UniProtKB-UniRule"/>
</dbReference>
<comment type="catalytic activity">
    <reaction evidence="7">
        <text>a peptidoglycan chain = a peptidoglycan chain with N-acetyl-1,6-anhydromuramyl-[peptide] at the reducing end + a peptidoglycan chain with N-acetylglucosamine at the non-reducing end.</text>
        <dbReference type="EC" id="4.2.2.29"/>
    </reaction>
</comment>
<feature type="transmembrane region" description="Helical" evidence="7">
    <location>
        <begin position="12"/>
        <end position="35"/>
    </location>
</feature>
<protein>
    <recommendedName>
        <fullName evidence="7">Endolytic murein transglycosylase</fullName>
        <ecNumber evidence="7">4.2.2.29</ecNumber>
    </recommendedName>
    <alternativeName>
        <fullName evidence="7">Peptidoglycan lytic transglycosylase</fullName>
    </alternativeName>
    <alternativeName>
        <fullName evidence="7">Peptidoglycan polymerization terminase</fullName>
    </alternativeName>
</protein>
<evidence type="ECO:0000313" key="9">
    <source>
        <dbReference type="Proteomes" id="UP001156870"/>
    </source>
</evidence>
<comment type="function">
    <text evidence="7">Functions as a peptidoglycan terminase that cleaves nascent peptidoglycan strands endolytically to terminate their elongation.</text>
</comment>
<dbReference type="FunFam" id="3.30.160.60:FF:000242">
    <property type="entry name" value="Endolytic murein transglycosylase"/>
    <property type="match status" value="1"/>
</dbReference>
<comment type="caution">
    <text evidence="8">The sequence shown here is derived from an EMBL/GenBank/DDBJ whole genome shotgun (WGS) entry which is preliminary data.</text>
</comment>
<evidence type="ECO:0000256" key="1">
    <source>
        <dbReference type="ARBA" id="ARBA00022475"/>
    </source>
</evidence>